<dbReference type="InterPro" id="IPR011527">
    <property type="entry name" value="ABC1_TM_dom"/>
</dbReference>
<protein>
    <submittedName>
        <fullName evidence="7">Putative integral membrane protein</fullName>
    </submittedName>
</protein>
<dbReference type="AlphaFoldDB" id="A0A222ZCF7"/>
<evidence type="ECO:0000256" key="5">
    <source>
        <dbReference type="SAM" id="Phobius"/>
    </source>
</evidence>
<feature type="transmembrane region" description="Helical" evidence="5">
    <location>
        <begin position="66"/>
        <end position="83"/>
    </location>
</feature>
<comment type="subcellular location">
    <subcellularLocation>
        <location evidence="1">Cell membrane</location>
        <topology evidence="1">Multi-pass membrane protein</topology>
    </subcellularLocation>
</comment>
<keyword evidence="2 5" id="KW-0812">Transmembrane</keyword>
<evidence type="ECO:0000256" key="3">
    <source>
        <dbReference type="ARBA" id="ARBA00022989"/>
    </source>
</evidence>
<name>A0A222ZCF7_CROSK</name>
<keyword evidence="7" id="KW-0614">Plasmid</keyword>
<feature type="domain" description="ABC transmembrane type-1" evidence="6">
    <location>
        <begin position="21"/>
        <end position="257"/>
    </location>
</feature>
<feature type="transmembrane region" description="Helical" evidence="5">
    <location>
        <begin position="131"/>
        <end position="152"/>
    </location>
</feature>
<sequence length="303" mass="33753">MKTHSVNIPTSPATASAAGTLKTLARRHRKKLFFTFFLVIAENVTYLLYPVLAGICINAILAGNVWNAMLYGLMVLFIWLLGATRRSVDTRTFARIYAGLAVSVVLAQRQKSLNHSTIAARVALSREFVDFFELHLPTLITSVASMAGAAVMLLLIEFWTGMACLGILAVLACFLTRFTRRNEALYGRLNNRLEKEIDMVSHAAPRALQRHYQLLARLRITLSDREAMGYFTIGVLAALLFSFTVMMMTHSAAINAGHIYSVMTYMWMFVTSLDDAPQLLEKYSQLKDIGKRVTTEAETAAAE</sequence>
<evidence type="ECO:0000259" key="6">
    <source>
        <dbReference type="Pfam" id="PF13748"/>
    </source>
</evidence>
<dbReference type="GO" id="GO:0140359">
    <property type="term" value="F:ABC-type transporter activity"/>
    <property type="evidence" value="ECO:0007669"/>
    <property type="project" value="InterPro"/>
</dbReference>
<feature type="transmembrane region" description="Helical" evidence="5">
    <location>
        <begin position="32"/>
        <end position="60"/>
    </location>
</feature>
<organism evidence="7">
    <name type="scientific">Cronobacter sakazakii</name>
    <name type="common">Enterobacter sakazakii</name>
    <dbReference type="NCBI Taxonomy" id="28141"/>
    <lineage>
        <taxon>Bacteria</taxon>
        <taxon>Pseudomonadati</taxon>
        <taxon>Pseudomonadota</taxon>
        <taxon>Gammaproteobacteria</taxon>
        <taxon>Enterobacterales</taxon>
        <taxon>Enterobacteriaceae</taxon>
        <taxon>Cronobacter</taxon>
    </lineage>
</organism>
<dbReference type="Gene3D" id="1.20.1560.10">
    <property type="entry name" value="ABC transporter type 1, transmembrane domain"/>
    <property type="match status" value="1"/>
</dbReference>
<evidence type="ECO:0000313" key="7">
    <source>
        <dbReference type="EMBL" id="ASR82175.1"/>
    </source>
</evidence>
<feature type="transmembrane region" description="Helical" evidence="5">
    <location>
        <begin position="252"/>
        <end position="270"/>
    </location>
</feature>
<accession>A0A222ZCF7</accession>
<dbReference type="GO" id="GO:0005524">
    <property type="term" value="F:ATP binding"/>
    <property type="evidence" value="ECO:0007669"/>
    <property type="project" value="InterPro"/>
</dbReference>
<evidence type="ECO:0000256" key="2">
    <source>
        <dbReference type="ARBA" id="ARBA00022692"/>
    </source>
</evidence>
<reference evidence="7" key="1">
    <citation type="journal article" date="2018" name="Virulence">
        <title>Co-occurrence of 3 different resistance plasmids in a multi-drug resistant Cronobacter sakazakii isolate causing neonatal infections.</title>
        <authorList>
            <person name="Shi L."/>
            <person name="Liang Q."/>
            <person name="Zhan Z."/>
            <person name="Feng J."/>
            <person name="Zhao Y."/>
            <person name="Chen Y."/>
            <person name="Huang M."/>
            <person name="Tong Y."/>
            <person name="Wu W."/>
            <person name="Chen W."/>
            <person name="Li X."/>
            <person name="Yin Z."/>
            <person name="Wang J."/>
            <person name="Zhou D."/>
        </authorList>
    </citation>
    <scope>NUCLEOTIDE SEQUENCE</scope>
    <source>
        <strain evidence="7">505108</strain>
        <plasmid evidence="7">p505108-T6SS</plasmid>
    </source>
</reference>
<dbReference type="InterPro" id="IPR036640">
    <property type="entry name" value="ABC1_TM_sf"/>
</dbReference>
<dbReference type="EMBL" id="KY978630">
    <property type="protein sequence ID" value="ASR82175.1"/>
    <property type="molecule type" value="Genomic_DNA"/>
</dbReference>
<feature type="transmembrane region" description="Helical" evidence="5">
    <location>
        <begin position="158"/>
        <end position="178"/>
    </location>
</feature>
<dbReference type="GO" id="GO:0005886">
    <property type="term" value="C:plasma membrane"/>
    <property type="evidence" value="ECO:0007669"/>
    <property type="project" value="UniProtKB-SubCell"/>
</dbReference>
<dbReference type="Pfam" id="PF13748">
    <property type="entry name" value="ABC_membrane_3"/>
    <property type="match status" value="1"/>
</dbReference>
<evidence type="ECO:0000256" key="1">
    <source>
        <dbReference type="ARBA" id="ARBA00004651"/>
    </source>
</evidence>
<keyword evidence="4 5" id="KW-0472">Membrane</keyword>
<proteinExistence type="predicted"/>
<keyword evidence="3 5" id="KW-1133">Transmembrane helix</keyword>
<reference evidence="7" key="2">
    <citation type="submission" date="2019-05" db="EMBL/GenBank/DDBJ databases">
        <authorList>
            <person name="Shi L."/>
            <person name="Feng J."/>
            <person name="Zhang D."/>
            <person name="Zhou D."/>
        </authorList>
    </citation>
    <scope>NUCLEOTIDE SEQUENCE</scope>
    <source>
        <strain evidence="7">505108</strain>
        <plasmid evidence="7">p505108-T6SS</plasmid>
    </source>
</reference>
<dbReference type="SUPFAM" id="SSF90123">
    <property type="entry name" value="ABC transporter transmembrane region"/>
    <property type="match status" value="1"/>
</dbReference>
<feature type="transmembrane region" description="Helical" evidence="5">
    <location>
        <begin position="227"/>
        <end position="246"/>
    </location>
</feature>
<evidence type="ECO:0000256" key="4">
    <source>
        <dbReference type="ARBA" id="ARBA00023136"/>
    </source>
</evidence>
<geneLocation type="plasmid" evidence="7">
    <name>p505108-T6SS</name>
</geneLocation>
<dbReference type="RefSeq" id="WP_011998940.1">
    <property type="nucleotide sequence ID" value="NZ_CP045779.1"/>
</dbReference>